<gene>
    <name evidence="3" type="ORF">skT53_21900</name>
</gene>
<evidence type="ECO:0000313" key="4">
    <source>
        <dbReference type="Proteomes" id="UP000593802"/>
    </source>
</evidence>
<accession>A0A7I8DAT0</accession>
<dbReference type="Proteomes" id="UP000593802">
    <property type="component" value="Chromosome"/>
</dbReference>
<dbReference type="AlphaFoldDB" id="A0A7I8DAT0"/>
<dbReference type="InterPro" id="IPR050963">
    <property type="entry name" value="Sirohydro_Cobaltochel/CbiX"/>
</dbReference>
<evidence type="ECO:0000256" key="1">
    <source>
        <dbReference type="ARBA" id="ARBA00022723"/>
    </source>
</evidence>
<dbReference type="PANTHER" id="PTHR33542">
    <property type="entry name" value="SIROHYDROCHLORIN FERROCHELATASE, CHLOROPLASTIC"/>
    <property type="match status" value="1"/>
</dbReference>
<dbReference type="EMBL" id="AP023366">
    <property type="protein sequence ID" value="BCJ87205.1"/>
    <property type="molecule type" value="Genomic_DNA"/>
</dbReference>
<dbReference type="RefSeq" id="WP_200756954.1">
    <property type="nucleotide sequence ID" value="NZ_AP023366.1"/>
</dbReference>
<dbReference type="InterPro" id="IPR002762">
    <property type="entry name" value="CbiX-like"/>
</dbReference>
<sequence length="121" mass="13588">MDGILLVGHGSLMAHANDSLYEMAEEMKRRKSIDVVEVAFLDQCEPDIPTAILTCVKKGVTRLHMVPYFLSKGYLMRKAVRIAKEEEANFRGMTIRVSEPVGADPRIVQVLLDRIDEGLTK</sequence>
<name>A0A7I8DAT0_9BACL</name>
<dbReference type="SUPFAM" id="SSF53800">
    <property type="entry name" value="Chelatase"/>
    <property type="match status" value="1"/>
</dbReference>
<dbReference type="KEGG" id="eff:skT53_21900"/>
<evidence type="ECO:0000313" key="3">
    <source>
        <dbReference type="EMBL" id="BCJ87205.1"/>
    </source>
</evidence>
<reference evidence="3 4" key="1">
    <citation type="submission" date="2020-08" db="EMBL/GenBank/DDBJ databases">
        <title>Complete Genome Sequence of Effusibacillus dendaii Strain skT53, Isolated from Farmland soil.</title>
        <authorList>
            <person name="Konishi T."/>
            <person name="Kawasaki H."/>
        </authorList>
    </citation>
    <scope>NUCLEOTIDE SEQUENCE [LARGE SCALE GENOMIC DNA]</scope>
    <source>
        <strain evidence="4">skT53</strain>
    </source>
</reference>
<keyword evidence="2" id="KW-0456">Lyase</keyword>
<organism evidence="3 4">
    <name type="scientific">Effusibacillus dendaii</name>
    <dbReference type="NCBI Taxonomy" id="2743772"/>
    <lineage>
        <taxon>Bacteria</taxon>
        <taxon>Bacillati</taxon>
        <taxon>Bacillota</taxon>
        <taxon>Bacilli</taxon>
        <taxon>Bacillales</taxon>
        <taxon>Alicyclobacillaceae</taxon>
        <taxon>Effusibacillus</taxon>
    </lineage>
</organism>
<dbReference type="Pfam" id="PF01903">
    <property type="entry name" value="CbiX"/>
    <property type="match status" value="1"/>
</dbReference>
<dbReference type="PANTHER" id="PTHR33542:SF3">
    <property type="entry name" value="SIROHYDROCHLORIN FERROCHELATASE, CHLOROPLASTIC"/>
    <property type="match status" value="1"/>
</dbReference>
<dbReference type="Gene3D" id="3.40.50.1400">
    <property type="match status" value="1"/>
</dbReference>
<evidence type="ECO:0000256" key="2">
    <source>
        <dbReference type="ARBA" id="ARBA00023239"/>
    </source>
</evidence>
<proteinExistence type="predicted"/>
<keyword evidence="1" id="KW-0479">Metal-binding</keyword>
<protein>
    <submittedName>
        <fullName evidence="3">Sirohydrochlorin nickelochelatase</fullName>
    </submittedName>
</protein>
<dbReference type="GO" id="GO:0016829">
    <property type="term" value="F:lyase activity"/>
    <property type="evidence" value="ECO:0007669"/>
    <property type="project" value="UniProtKB-KW"/>
</dbReference>
<keyword evidence="4" id="KW-1185">Reference proteome</keyword>
<dbReference type="GO" id="GO:0046872">
    <property type="term" value="F:metal ion binding"/>
    <property type="evidence" value="ECO:0007669"/>
    <property type="project" value="UniProtKB-KW"/>
</dbReference>